<protein>
    <submittedName>
        <fullName evidence="1">Uncharacterized protein</fullName>
    </submittedName>
</protein>
<dbReference type="AlphaFoldDB" id="A0AAN9SBJ5"/>
<evidence type="ECO:0000313" key="1">
    <source>
        <dbReference type="EMBL" id="KAK7390882.1"/>
    </source>
</evidence>
<organism evidence="1 2">
    <name type="scientific">Psophocarpus tetragonolobus</name>
    <name type="common">Winged bean</name>
    <name type="synonym">Dolichos tetragonolobus</name>
    <dbReference type="NCBI Taxonomy" id="3891"/>
    <lineage>
        <taxon>Eukaryota</taxon>
        <taxon>Viridiplantae</taxon>
        <taxon>Streptophyta</taxon>
        <taxon>Embryophyta</taxon>
        <taxon>Tracheophyta</taxon>
        <taxon>Spermatophyta</taxon>
        <taxon>Magnoliopsida</taxon>
        <taxon>eudicotyledons</taxon>
        <taxon>Gunneridae</taxon>
        <taxon>Pentapetalae</taxon>
        <taxon>rosids</taxon>
        <taxon>fabids</taxon>
        <taxon>Fabales</taxon>
        <taxon>Fabaceae</taxon>
        <taxon>Papilionoideae</taxon>
        <taxon>50 kb inversion clade</taxon>
        <taxon>NPAAA clade</taxon>
        <taxon>indigoferoid/millettioid clade</taxon>
        <taxon>Phaseoleae</taxon>
        <taxon>Psophocarpus</taxon>
    </lineage>
</organism>
<name>A0AAN9SBJ5_PSOTE</name>
<evidence type="ECO:0000313" key="2">
    <source>
        <dbReference type="Proteomes" id="UP001386955"/>
    </source>
</evidence>
<dbReference type="EMBL" id="JAYMYS010000005">
    <property type="protein sequence ID" value="KAK7390882.1"/>
    <property type="molecule type" value="Genomic_DNA"/>
</dbReference>
<sequence length="145" mass="16852">MADQYVEEFNRALEQIKCLTPQLDLSSTGPFDEVVDGVIIRAGERMRLGGTMIFTDRRLLTKEQSPPKKFDHNLLLHDENRTRFEMVERLNLEPRLELKQALQNDIIDLQHESAIGRFDLDEVGRDEFLENKNDTVGRDVLERLA</sequence>
<dbReference type="Proteomes" id="UP001386955">
    <property type="component" value="Unassembled WGS sequence"/>
</dbReference>
<reference evidence="1 2" key="1">
    <citation type="submission" date="2024-01" db="EMBL/GenBank/DDBJ databases">
        <title>The genomes of 5 underutilized Papilionoideae crops provide insights into root nodulation and disease resistanc.</title>
        <authorList>
            <person name="Jiang F."/>
        </authorList>
    </citation>
    <scope>NUCLEOTIDE SEQUENCE [LARGE SCALE GENOMIC DNA]</scope>
    <source>
        <strain evidence="1">DUOXIRENSHENG_FW03</strain>
        <tissue evidence="1">Leaves</tissue>
    </source>
</reference>
<keyword evidence="2" id="KW-1185">Reference proteome</keyword>
<proteinExistence type="predicted"/>
<accession>A0AAN9SBJ5</accession>
<gene>
    <name evidence="1" type="ORF">VNO78_19042</name>
</gene>
<comment type="caution">
    <text evidence="1">The sequence shown here is derived from an EMBL/GenBank/DDBJ whole genome shotgun (WGS) entry which is preliminary data.</text>
</comment>